<dbReference type="Pfam" id="PF02627">
    <property type="entry name" value="CMD"/>
    <property type="match status" value="1"/>
</dbReference>
<protein>
    <recommendedName>
        <fullName evidence="1">Carboxymuconolactone decarboxylase-like domain-containing protein</fullName>
    </recommendedName>
</protein>
<dbReference type="KEGG" id="cmic:caldi_02970"/>
<keyword evidence="3" id="KW-1185">Reference proteome</keyword>
<dbReference type="Gene3D" id="1.20.1290.10">
    <property type="entry name" value="AhpD-like"/>
    <property type="match status" value="1"/>
</dbReference>
<accession>A0AA35CHW5</accession>
<dbReference type="Proteomes" id="UP001163687">
    <property type="component" value="Chromosome"/>
</dbReference>
<evidence type="ECO:0000259" key="1">
    <source>
        <dbReference type="Pfam" id="PF02627"/>
    </source>
</evidence>
<evidence type="ECO:0000313" key="2">
    <source>
        <dbReference type="EMBL" id="BDG59207.1"/>
    </source>
</evidence>
<dbReference type="InterPro" id="IPR003779">
    <property type="entry name" value="CMD-like"/>
</dbReference>
<dbReference type="InterPro" id="IPR029032">
    <property type="entry name" value="AhpD-like"/>
</dbReference>
<organism evidence="2 3">
    <name type="scientific">Caldinitratiruptor microaerophilus</name>
    <dbReference type="NCBI Taxonomy" id="671077"/>
    <lineage>
        <taxon>Bacteria</taxon>
        <taxon>Bacillati</taxon>
        <taxon>Bacillota</taxon>
        <taxon>Clostridia</taxon>
        <taxon>Eubacteriales</taxon>
        <taxon>Symbiobacteriaceae</taxon>
        <taxon>Caldinitratiruptor</taxon>
    </lineage>
</organism>
<dbReference type="GO" id="GO:0051920">
    <property type="term" value="F:peroxiredoxin activity"/>
    <property type="evidence" value="ECO:0007669"/>
    <property type="project" value="InterPro"/>
</dbReference>
<reference evidence="2" key="1">
    <citation type="submission" date="2022-03" db="EMBL/GenBank/DDBJ databases">
        <title>Complete genome sequence of Caldinitratiruptor microaerophilus.</title>
        <authorList>
            <person name="Mukaiyama R."/>
            <person name="Nishiyama T."/>
            <person name="Ueda K."/>
        </authorList>
    </citation>
    <scope>NUCLEOTIDE SEQUENCE</scope>
    <source>
        <strain evidence="2">JCM 16183</strain>
    </source>
</reference>
<sequence>MSLPPRMRALAPEEVDPAARPVFDRFLQERGNIPNLFRTLARRPEIMTAYANLLHAVTYTGTVDVQLKELCILRVSQINDSAY</sequence>
<dbReference type="SUPFAM" id="SSF69118">
    <property type="entry name" value="AhpD-like"/>
    <property type="match status" value="1"/>
</dbReference>
<dbReference type="EMBL" id="AP025628">
    <property type="protein sequence ID" value="BDG59207.1"/>
    <property type="molecule type" value="Genomic_DNA"/>
</dbReference>
<dbReference type="AlphaFoldDB" id="A0AA35CHW5"/>
<gene>
    <name evidence="2" type="ORF">caldi_02970</name>
</gene>
<feature type="domain" description="Carboxymuconolactone decarboxylase-like" evidence="1">
    <location>
        <begin position="44"/>
        <end position="83"/>
    </location>
</feature>
<evidence type="ECO:0000313" key="3">
    <source>
        <dbReference type="Proteomes" id="UP001163687"/>
    </source>
</evidence>
<name>A0AA35CHW5_9FIRM</name>
<proteinExistence type="predicted"/>